<keyword evidence="1" id="KW-0833">Ubl conjugation pathway</keyword>
<dbReference type="SUPFAM" id="SSF54001">
    <property type="entry name" value="Cysteine proteinases"/>
    <property type="match status" value="1"/>
</dbReference>
<feature type="transmembrane region" description="Helical" evidence="3">
    <location>
        <begin position="12"/>
        <end position="33"/>
    </location>
</feature>
<sequence>ILQLAKRLKALCSILFSIFIKSAVLLFVFQVLWHLDIFRRSFRQISTHKCMGDSCIFCALKGIFNQFQCSSEKVLPSDALRTALAKTFQDEQRFQLGIMDDAAECFENLLMRIHFHIADETKEDICTAPHCVSHQKFAMTLFEQCVCTSCGATSDPLPFIQMVHYISTTSLCNQAICMLERREKPTPDMFGELLQNASTMGDLRNCPVSMLNFLLSRTEELTDYTGIVTDDRAKHSELYLVGMICYYGKHYSTFFFQTKIRKWMYFDDAHVKEVRK</sequence>
<keyword evidence="3" id="KW-1133">Transmembrane helix</keyword>
<keyword evidence="6" id="KW-1185">Reference proteome</keyword>
<dbReference type="InterPro" id="IPR001394">
    <property type="entry name" value="Peptidase_C19_UCH"/>
</dbReference>
<dbReference type="AlphaFoldDB" id="A0A8C9L9X4"/>
<dbReference type="Gene3D" id="3.90.70.10">
    <property type="entry name" value="Cysteine proteinases"/>
    <property type="match status" value="1"/>
</dbReference>
<protein>
    <recommendedName>
        <fullName evidence="4">USP domain-containing protein</fullName>
    </recommendedName>
</protein>
<evidence type="ECO:0000256" key="3">
    <source>
        <dbReference type="SAM" id="Phobius"/>
    </source>
</evidence>
<evidence type="ECO:0000313" key="6">
    <source>
        <dbReference type="Proteomes" id="UP000694428"/>
    </source>
</evidence>
<feature type="domain" description="USP" evidence="4">
    <location>
        <begin position="13"/>
        <end position="276"/>
    </location>
</feature>
<evidence type="ECO:0000313" key="5">
    <source>
        <dbReference type="Ensembl" id="ENSPSTP00000011781.1"/>
    </source>
</evidence>
<reference evidence="5" key="2">
    <citation type="submission" date="2025-09" db="UniProtKB">
        <authorList>
            <consortium name="Ensembl"/>
        </authorList>
    </citation>
    <scope>IDENTIFICATION</scope>
</reference>
<keyword evidence="3" id="KW-0812">Transmembrane</keyword>
<dbReference type="InterPro" id="IPR052398">
    <property type="entry name" value="Ubiquitin_hydrolase_53/54"/>
</dbReference>
<dbReference type="PROSITE" id="PS50235">
    <property type="entry name" value="USP_3"/>
    <property type="match status" value="1"/>
</dbReference>
<evidence type="ECO:0000259" key="4">
    <source>
        <dbReference type="PROSITE" id="PS50235"/>
    </source>
</evidence>
<dbReference type="InterPro" id="IPR038765">
    <property type="entry name" value="Papain-like_cys_pep_sf"/>
</dbReference>
<dbReference type="CDD" id="cd02257">
    <property type="entry name" value="Peptidase_C19"/>
    <property type="match status" value="1"/>
</dbReference>
<dbReference type="GO" id="GO:0004843">
    <property type="term" value="F:cysteine-type deubiquitinase activity"/>
    <property type="evidence" value="ECO:0007669"/>
    <property type="project" value="InterPro"/>
</dbReference>
<organism evidence="5 6">
    <name type="scientific">Pavo cristatus</name>
    <name type="common">Indian peafowl</name>
    <name type="synonym">Blue peafowl</name>
    <dbReference type="NCBI Taxonomy" id="9049"/>
    <lineage>
        <taxon>Eukaryota</taxon>
        <taxon>Metazoa</taxon>
        <taxon>Chordata</taxon>
        <taxon>Craniata</taxon>
        <taxon>Vertebrata</taxon>
        <taxon>Euteleostomi</taxon>
        <taxon>Archelosauria</taxon>
        <taxon>Archosauria</taxon>
        <taxon>Dinosauria</taxon>
        <taxon>Saurischia</taxon>
        <taxon>Theropoda</taxon>
        <taxon>Coelurosauria</taxon>
        <taxon>Aves</taxon>
        <taxon>Neognathae</taxon>
        <taxon>Galloanserae</taxon>
        <taxon>Galliformes</taxon>
        <taxon>Phasianidae</taxon>
        <taxon>Phasianinae</taxon>
        <taxon>Pavo</taxon>
    </lineage>
</organism>
<dbReference type="InterPro" id="IPR028889">
    <property type="entry name" value="USP"/>
</dbReference>
<dbReference type="Proteomes" id="UP000694428">
    <property type="component" value="Unplaced"/>
</dbReference>
<name>A0A8C9L9X4_PAVCR</name>
<accession>A0A8C9L9X4</accession>
<proteinExistence type="predicted"/>
<dbReference type="GO" id="GO:0016579">
    <property type="term" value="P:protein deubiquitination"/>
    <property type="evidence" value="ECO:0007669"/>
    <property type="project" value="InterPro"/>
</dbReference>
<evidence type="ECO:0000256" key="1">
    <source>
        <dbReference type="ARBA" id="ARBA00022786"/>
    </source>
</evidence>
<dbReference type="Pfam" id="PF00443">
    <property type="entry name" value="UCH"/>
    <property type="match status" value="1"/>
</dbReference>
<dbReference type="PANTHER" id="PTHR22975">
    <property type="entry name" value="UBIQUITIN SPECIFIC PROTEINASE"/>
    <property type="match status" value="1"/>
</dbReference>
<keyword evidence="3" id="KW-0472">Membrane</keyword>
<evidence type="ECO:0000256" key="2">
    <source>
        <dbReference type="ARBA" id="ARBA00022801"/>
    </source>
</evidence>
<dbReference type="PANTHER" id="PTHR22975:SF5">
    <property type="entry name" value="INACTIVE UBIQUITIN CARBOXYL-TERMINAL HYDROLASE 54"/>
    <property type="match status" value="1"/>
</dbReference>
<dbReference type="Ensembl" id="ENSPSTT00000012359.1">
    <property type="protein sequence ID" value="ENSPSTP00000011781.1"/>
    <property type="gene ID" value="ENSPSTG00000008284.1"/>
</dbReference>
<reference evidence="5" key="1">
    <citation type="submission" date="2025-08" db="UniProtKB">
        <authorList>
            <consortium name="Ensembl"/>
        </authorList>
    </citation>
    <scope>IDENTIFICATION</scope>
</reference>
<keyword evidence="2" id="KW-0378">Hydrolase</keyword>